<dbReference type="Proteomes" id="UP001194468">
    <property type="component" value="Unassembled WGS sequence"/>
</dbReference>
<evidence type="ECO:0000313" key="1">
    <source>
        <dbReference type="EMBL" id="KAF8415699.1"/>
    </source>
</evidence>
<dbReference type="EMBL" id="WHUW01000301">
    <property type="protein sequence ID" value="KAF8415699.1"/>
    <property type="molecule type" value="Genomic_DNA"/>
</dbReference>
<organism evidence="1 2">
    <name type="scientific">Boletus edulis BED1</name>
    <dbReference type="NCBI Taxonomy" id="1328754"/>
    <lineage>
        <taxon>Eukaryota</taxon>
        <taxon>Fungi</taxon>
        <taxon>Dikarya</taxon>
        <taxon>Basidiomycota</taxon>
        <taxon>Agaricomycotina</taxon>
        <taxon>Agaricomycetes</taxon>
        <taxon>Agaricomycetidae</taxon>
        <taxon>Boletales</taxon>
        <taxon>Boletineae</taxon>
        <taxon>Boletaceae</taxon>
        <taxon>Boletoideae</taxon>
        <taxon>Boletus</taxon>
    </lineage>
</organism>
<reference evidence="1" key="1">
    <citation type="submission" date="2019-10" db="EMBL/GenBank/DDBJ databases">
        <authorList>
            <consortium name="DOE Joint Genome Institute"/>
            <person name="Kuo A."/>
            <person name="Miyauchi S."/>
            <person name="Kiss E."/>
            <person name="Drula E."/>
            <person name="Kohler A."/>
            <person name="Sanchez-Garcia M."/>
            <person name="Andreopoulos B."/>
            <person name="Barry K.W."/>
            <person name="Bonito G."/>
            <person name="Buee M."/>
            <person name="Carver A."/>
            <person name="Chen C."/>
            <person name="Cichocki N."/>
            <person name="Clum A."/>
            <person name="Culley D."/>
            <person name="Crous P.W."/>
            <person name="Fauchery L."/>
            <person name="Girlanda M."/>
            <person name="Hayes R."/>
            <person name="Keri Z."/>
            <person name="LaButti K."/>
            <person name="Lipzen A."/>
            <person name="Lombard V."/>
            <person name="Magnuson J."/>
            <person name="Maillard F."/>
            <person name="Morin E."/>
            <person name="Murat C."/>
            <person name="Nolan M."/>
            <person name="Ohm R."/>
            <person name="Pangilinan J."/>
            <person name="Pereira M."/>
            <person name="Perotto S."/>
            <person name="Peter M."/>
            <person name="Riley R."/>
            <person name="Sitrit Y."/>
            <person name="Stielow B."/>
            <person name="Szollosi G."/>
            <person name="Zifcakova L."/>
            <person name="Stursova M."/>
            <person name="Spatafora J.W."/>
            <person name="Tedersoo L."/>
            <person name="Vaario L.-M."/>
            <person name="Yamada A."/>
            <person name="Yan M."/>
            <person name="Wang P."/>
            <person name="Xu J."/>
            <person name="Bruns T."/>
            <person name="Baldrian P."/>
            <person name="Vilgalys R."/>
            <person name="Henrissat B."/>
            <person name="Grigoriev I.V."/>
            <person name="Hibbett D."/>
            <person name="Nagy L.G."/>
            <person name="Martin F.M."/>
        </authorList>
    </citation>
    <scope>NUCLEOTIDE SEQUENCE</scope>
    <source>
        <strain evidence="1">BED1</strain>
    </source>
</reference>
<evidence type="ECO:0000313" key="2">
    <source>
        <dbReference type="Proteomes" id="UP001194468"/>
    </source>
</evidence>
<gene>
    <name evidence="1" type="ORF">L210DRAFT_3512227</name>
</gene>
<dbReference type="AlphaFoldDB" id="A0AAD4BAG1"/>
<reference evidence="1" key="2">
    <citation type="journal article" date="2020" name="Nat. Commun.">
        <title>Large-scale genome sequencing of mycorrhizal fungi provides insights into the early evolution of symbiotic traits.</title>
        <authorList>
            <person name="Miyauchi S."/>
            <person name="Kiss E."/>
            <person name="Kuo A."/>
            <person name="Drula E."/>
            <person name="Kohler A."/>
            <person name="Sanchez-Garcia M."/>
            <person name="Morin E."/>
            <person name="Andreopoulos B."/>
            <person name="Barry K.W."/>
            <person name="Bonito G."/>
            <person name="Buee M."/>
            <person name="Carver A."/>
            <person name="Chen C."/>
            <person name="Cichocki N."/>
            <person name="Clum A."/>
            <person name="Culley D."/>
            <person name="Crous P.W."/>
            <person name="Fauchery L."/>
            <person name="Girlanda M."/>
            <person name="Hayes R.D."/>
            <person name="Keri Z."/>
            <person name="LaButti K."/>
            <person name="Lipzen A."/>
            <person name="Lombard V."/>
            <person name="Magnuson J."/>
            <person name="Maillard F."/>
            <person name="Murat C."/>
            <person name="Nolan M."/>
            <person name="Ohm R.A."/>
            <person name="Pangilinan J."/>
            <person name="Pereira M.F."/>
            <person name="Perotto S."/>
            <person name="Peter M."/>
            <person name="Pfister S."/>
            <person name="Riley R."/>
            <person name="Sitrit Y."/>
            <person name="Stielow J.B."/>
            <person name="Szollosi G."/>
            <person name="Zifcakova L."/>
            <person name="Stursova M."/>
            <person name="Spatafora J.W."/>
            <person name="Tedersoo L."/>
            <person name="Vaario L.M."/>
            <person name="Yamada A."/>
            <person name="Yan M."/>
            <person name="Wang P."/>
            <person name="Xu J."/>
            <person name="Bruns T."/>
            <person name="Baldrian P."/>
            <person name="Vilgalys R."/>
            <person name="Dunand C."/>
            <person name="Henrissat B."/>
            <person name="Grigoriev I.V."/>
            <person name="Hibbett D."/>
            <person name="Nagy L.G."/>
            <person name="Martin F.M."/>
        </authorList>
    </citation>
    <scope>NUCLEOTIDE SEQUENCE</scope>
    <source>
        <strain evidence="1">BED1</strain>
    </source>
</reference>
<name>A0AAD4BAG1_BOLED</name>
<proteinExistence type="predicted"/>
<accession>A0AAD4BAG1</accession>
<comment type="caution">
    <text evidence="1">The sequence shown here is derived from an EMBL/GenBank/DDBJ whole genome shotgun (WGS) entry which is preliminary data.</text>
</comment>
<keyword evidence="2" id="KW-1185">Reference proteome</keyword>
<protein>
    <submittedName>
        <fullName evidence="1">Uncharacterized protein</fullName>
    </submittedName>
</protein>
<sequence length="257" mass="28855">MVHDLELWWRIRMVSKSTHPTTLMIPNQLRKVLGASLKSLMLINQVQVRQWVVMQREQESKKRKPGPILKFRNLYSTTLDTDILPEIPGTMASACLEPEAEPEGTSADAGWLDGDNAAVEEDPDYLTCNGDSLISRVVAEEEANLGIPRLLDLLSDKPLELPSSTKGGLVEPSGHSLNARVEPVDCSNCPQCIPGLYNFLGWYFDLVLRHIHNVLDVPRHSRHLTFSPPRAWCHQAASGEPIPYSLWIWVQVAARIH</sequence>